<reference evidence="1 2" key="1">
    <citation type="submission" date="2018-09" db="EMBL/GenBank/DDBJ databases">
        <title>Genomic investigation of the strawberry pathogen Phytophthora fragariae indicates pathogenicity is determined by transcriptional variation in three key races.</title>
        <authorList>
            <person name="Adams T.M."/>
            <person name="Armitage A.D."/>
            <person name="Sobczyk M.K."/>
            <person name="Bates H.J."/>
            <person name="Dunwell J.M."/>
            <person name="Nellist C.F."/>
            <person name="Harrison R.J."/>
        </authorList>
    </citation>
    <scope>NUCLEOTIDE SEQUENCE [LARGE SCALE GENOMIC DNA]</scope>
    <source>
        <strain evidence="1 2">ONT-3</strain>
    </source>
</reference>
<organism evidence="1 2">
    <name type="scientific">Phytophthora fragariae</name>
    <dbReference type="NCBI Taxonomy" id="53985"/>
    <lineage>
        <taxon>Eukaryota</taxon>
        <taxon>Sar</taxon>
        <taxon>Stramenopiles</taxon>
        <taxon>Oomycota</taxon>
        <taxon>Peronosporomycetes</taxon>
        <taxon>Peronosporales</taxon>
        <taxon>Peronosporaceae</taxon>
        <taxon>Phytophthora</taxon>
    </lineage>
</organism>
<accession>A0A6G0JS84</accession>
<comment type="caution">
    <text evidence="1">The sequence shown here is derived from an EMBL/GenBank/DDBJ whole genome shotgun (WGS) entry which is preliminary data.</text>
</comment>
<proteinExistence type="predicted"/>
<evidence type="ECO:0000313" key="2">
    <source>
        <dbReference type="Proteomes" id="UP000488956"/>
    </source>
</evidence>
<sequence length="79" mass="8708">MTSVCTSCNTFVVFDMDRDGKWATVCLPFMQPPHSVMDMCSNVGMPVVARCVFASASLFKWPIRACHNSHSLSTPAYST</sequence>
<gene>
    <name evidence="1" type="ORF">PF010_g28198</name>
</gene>
<dbReference type="EMBL" id="QXFX01004108">
    <property type="protein sequence ID" value="KAE9065452.1"/>
    <property type="molecule type" value="Genomic_DNA"/>
</dbReference>
<evidence type="ECO:0000313" key="1">
    <source>
        <dbReference type="EMBL" id="KAE9065452.1"/>
    </source>
</evidence>
<dbReference type="Proteomes" id="UP000488956">
    <property type="component" value="Unassembled WGS sequence"/>
</dbReference>
<dbReference type="AlphaFoldDB" id="A0A6G0JS84"/>
<protein>
    <submittedName>
        <fullName evidence="1">Uncharacterized protein</fullName>
    </submittedName>
</protein>
<name>A0A6G0JS84_9STRA</name>